<dbReference type="Pfam" id="PF00132">
    <property type="entry name" value="Hexapep"/>
    <property type="match status" value="1"/>
</dbReference>
<dbReference type="RefSeq" id="WP_150651181.1">
    <property type="nucleotide sequence ID" value="NZ_CABVHJ010000010.1"/>
</dbReference>
<dbReference type="EMBL" id="CABVHJ010000010">
    <property type="protein sequence ID" value="VVN03111.1"/>
    <property type="molecule type" value="Genomic_DNA"/>
</dbReference>
<keyword evidence="7 10" id="KW-0012">Acyltransferase</keyword>
<dbReference type="CDD" id="cd03360">
    <property type="entry name" value="LbH_AT_putative"/>
    <property type="match status" value="1"/>
</dbReference>
<dbReference type="InterPro" id="IPR001451">
    <property type="entry name" value="Hexapep"/>
</dbReference>
<evidence type="ECO:0000313" key="11">
    <source>
        <dbReference type="Proteomes" id="UP000327167"/>
    </source>
</evidence>
<dbReference type="PROSITE" id="PS00101">
    <property type="entry name" value="HEXAPEP_TRANSFERASES"/>
    <property type="match status" value="1"/>
</dbReference>
<keyword evidence="6" id="KW-0443">Lipid metabolism</keyword>
<protein>
    <submittedName>
        <fullName evidence="10">2,3,4,5-tetrahydropyridine-2,6-dicarboxylate N-acetyltransferase</fullName>
        <ecNumber evidence="10">2.3.1.89</ecNumber>
    </submittedName>
</protein>
<evidence type="ECO:0000256" key="2">
    <source>
        <dbReference type="ARBA" id="ARBA00022516"/>
    </source>
</evidence>
<keyword evidence="3" id="KW-0441">Lipid A biosynthesis</keyword>
<evidence type="ECO:0000256" key="6">
    <source>
        <dbReference type="ARBA" id="ARBA00023098"/>
    </source>
</evidence>
<comment type="similarity">
    <text evidence="1">Belongs to the transferase hexapeptide repeat family.</text>
</comment>
<dbReference type="InterPro" id="IPR018357">
    <property type="entry name" value="Hexapep_transf_CS"/>
</dbReference>
<organism evidence="10 11">
    <name type="scientific">Pseudomonas fluorescens</name>
    <dbReference type="NCBI Taxonomy" id="294"/>
    <lineage>
        <taxon>Bacteria</taxon>
        <taxon>Pseudomonadati</taxon>
        <taxon>Pseudomonadota</taxon>
        <taxon>Gammaproteobacteria</taxon>
        <taxon>Pseudomonadales</taxon>
        <taxon>Pseudomonadaceae</taxon>
        <taxon>Pseudomonas</taxon>
    </lineage>
</organism>
<evidence type="ECO:0000256" key="4">
    <source>
        <dbReference type="ARBA" id="ARBA00022679"/>
    </source>
</evidence>
<dbReference type="AlphaFoldDB" id="A0A5E6UDJ0"/>
<reference evidence="10 11" key="1">
    <citation type="submission" date="2019-09" db="EMBL/GenBank/DDBJ databases">
        <authorList>
            <person name="Chandra G."/>
            <person name="Truman W A."/>
        </authorList>
    </citation>
    <scope>NUCLEOTIDE SEQUENCE [LARGE SCALE GENOMIC DNA]</scope>
    <source>
        <strain evidence="10">PS655</strain>
    </source>
</reference>
<evidence type="ECO:0000256" key="3">
    <source>
        <dbReference type="ARBA" id="ARBA00022556"/>
    </source>
</evidence>
<dbReference type="Proteomes" id="UP000327167">
    <property type="component" value="Unassembled WGS sequence"/>
</dbReference>
<feature type="binding site" evidence="9">
    <location>
        <position position="158"/>
    </location>
    <ligand>
        <name>acetyl-CoA</name>
        <dbReference type="ChEBI" id="CHEBI:57288"/>
    </ligand>
</feature>
<keyword evidence="2" id="KW-0444">Lipid biosynthesis</keyword>
<dbReference type="InterPro" id="IPR050179">
    <property type="entry name" value="Trans_hexapeptide_repeat"/>
</dbReference>
<feature type="site" description="Increases basicity of active site His" evidence="8">
    <location>
        <position position="150"/>
    </location>
</feature>
<sequence>MTKSVCESGSGLPSVLLWGGKSKARIVEEMLKESDAGEVGIIFDNTLEAPAFETSAMFINDVAILKANLSRVTHYVVCISGAHGYARVKTAEYLERLGLIPITLIHERSFVEPTSSVGVGCQIMPGAVVHKFSKIGIHTFINTNATIDHECNIGDGVHVMGNAAITGMIEIGDYATIGTNATVLPFVKIGIGAFVGAGAVVTKDVEPYAVVAGVPAKTLRKNELQFYEDILLELVR</sequence>
<keyword evidence="5" id="KW-0677">Repeat</keyword>
<name>A0A5E6UDJ0_PSEFL</name>
<dbReference type="GO" id="GO:0016020">
    <property type="term" value="C:membrane"/>
    <property type="evidence" value="ECO:0007669"/>
    <property type="project" value="GOC"/>
</dbReference>
<dbReference type="NCBIfam" id="TIGR03570">
    <property type="entry name" value="NeuD_NnaD"/>
    <property type="match status" value="1"/>
</dbReference>
<dbReference type="SUPFAM" id="SSF51161">
    <property type="entry name" value="Trimeric LpxA-like enzymes"/>
    <property type="match status" value="1"/>
</dbReference>
<evidence type="ECO:0000313" key="10">
    <source>
        <dbReference type="EMBL" id="VVN03111.1"/>
    </source>
</evidence>
<dbReference type="PANTHER" id="PTHR43300">
    <property type="entry name" value="ACETYLTRANSFERASE"/>
    <property type="match status" value="1"/>
</dbReference>
<evidence type="ECO:0000256" key="1">
    <source>
        <dbReference type="ARBA" id="ARBA00007274"/>
    </source>
</evidence>
<dbReference type="EC" id="2.3.1.89" evidence="10"/>
<proteinExistence type="inferred from homology"/>
<evidence type="ECO:0000256" key="9">
    <source>
        <dbReference type="PIRSR" id="PIRSR620019-2"/>
    </source>
</evidence>
<dbReference type="InterPro" id="IPR011004">
    <property type="entry name" value="Trimer_LpxA-like_sf"/>
</dbReference>
<keyword evidence="4 10" id="KW-0808">Transferase</keyword>
<feature type="active site" description="Proton acceptor" evidence="8">
    <location>
        <position position="149"/>
    </location>
</feature>
<dbReference type="Gene3D" id="2.160.10.10">
    <property type="entry name" value="Hexapeptide repeat proteins"/>
    <property type="match status" value="1"/>
</dbReference>
<dbReference type="GO" id="GO:0009245">
    <property type="term" value="P:lipid A biosynthetic process"/>
    <property type="evidence" value="ECO:0007669"/>
    <property type="project" value="UniProtKB-KW"/>
</dbReference>
<evidence type="ECO:0000256" key="5">
    <source>
        <dbReference type="ARBA" id="ARBA00022737"/>
    </source>
</evidence>
<accession>A0A5E6UDJ0</accession>
<evidence type="ECO:0000256" key="7">
    <source>
        <dbReference type="ARBA" id="ARBA00023315"/>
    </source>
</evidence>
<gene>
    <name evidence="10" type="primary">dapH</name>
    <name evidence="10" type="ORF">PS655_03446</name>
</gene>
<dbReference type="PANTHER" id="PTHR43300:SF7">
    <property type="entry name" value="UDP-N-ACETYLBACILLOSAMINE N-ACETYLTRANSFERASE"/>
    <property type="match status" value="1"/>
</dbReference>
<dbReference type="GO" id="GO:0047200">
    <property type="term" value="F:tetrahydrodipicolinate N-acetyltransferase activity"/>
    <property type="evidence" value="ECO:0007669"/>
    <property type="project" value="UniProtKB-EC"/>
</dbReference>
<evidence type="ECO:0000256" key="8">
    <source>
        <dbReference type="PIRSR" id="PIRSR620019-1"/>
    </source>
</evidence>
<dbReference type="InterPro" id="IPR020019">
    <property type="entry name" value="AcTrfase_PglD-like"/>
</dbReference>